<dbReference type="KEGG" id="anp:FK178_12790"/>
<evidence type="ECO:0000313" key="1">
    <source>
        <dbReference type="EMBL" id="QED38539.1"/>
    </source>
</evidence>
<accession>A0A5B8YR64</accession>
<proteinExistence type="predicted"/>
<dbReference type="OrthoDB" id="953239at2"/>
<keyword evidence="2" id="KW-1185">Reference proteome</keyword>
<organism evidence="1 2">
    <name type="scientific">Antarcticibacterium arcticum</name>
    <dbReference type="NCBI Taxonomy" id="2585771"/>
    <lineage>
        <taxon>Bacteria</taxon>
        <taxon>Pseudomonadati</taxon>
        <taxon>Bacteroidota</taxon>
        <taxon>Flavobacteriia</taxon>
        <taxon>Flavobacteriales</taxon>
        <taxon>Flavobacteriaceae</taxon>
        <taxon>Antarcticibacterium</taxon>
    </lineage>
</organism>
<dbReference type="AlphaFoldDB" id="A0A5B8YR64"/>
<protein>
    <recommendedName>
        <fullName evidence="3">Phenylalanyl-tRNA synthetase subunit alpha</fullName>
    </recommendedName>
</protein>
<evidence type="ECO:0008006" key="3">
    <source>
        <dbReference type="Google" id="ProtNLM"/>
    </source>
</evidence>
<evidence type="ECO:0000313" key="2">
    <source>
        <dbReference type="Proteomes" id="UP000321954"/>
    </source>
</evidence>
<dbReference type="EMBL" id="CP042476">
    <property type="protein sequence ID" value="QED38539.1"/>
    <property type="molecule type" value="Genomic_DNA"/>
</dbReference>
<reference evidence="1 2" key="1">
    <citation type="submission" date="2019-08" db="EMBL/GenBank/DDBJ databases">
        <title>Antarcticibacterium arcticum sp. nov., a bacterium isolated from marine sediment of the Canadian Beaufort Sea.</title>
        <authorList>
            <person name="Lee Y.M."/>
            <person name="Baek K."/>
            <person name="Lee D.-H."/>
            <person name="Shin S.C."/>
            <person name="Jin Y.K."/>
            <person name="Park Y."/>
        </authorList>
    </citation>
    <scope>NUCLEOTIDE SEQUENCE [LARGE SCALE GENOMIC DNA]</scope>
    <source>
        <strain evidence="1 2">PAMC 28998</strain>
    </source>
</reference>
<dbReference type="Proteomes" id="UP000321954">
    <property type="component" value="Chromosome"/>
</dbReference>
<gene>
    <name evidence="1" type="ORF">FK178_12790</name>
</gene>
<dbReference type="RefSeq" id="WP_146835877.1">
    <property type="nucleotide sequence ID" value="NZ_CP042476.1"/>
</dbReference>
<name>A0A5B8YR64_9FLAO</name>
<sequence>MKKDIEIPPVTGVFIAAVREENKEFRSMDWNAYLINDKNVPLEMVLIVTRGYDEKDSTSTMRHTIKVLPAKSFAKIEFMEDSVLRLNNEFLVTFFEGNTMFEKKFLFPGNSIKATALTNIPVINKKGILAT</sequence>